<evidence type="ECO:0000259" key="1">
    <source>
        <dbReference type="PROSITE" id="PS51037"/>
    </source>
</evidence>
<evidence type="ECO:0000313" key="3">
    <source>
        <dbReference type="Proteomes" id="UP000198379"/>
    </source>
</evidence>
<reference evidence="2 3" key="1">
    <citation type="submission" date="2017-06" db="EMBL/GenBank/DDBJ databases">
        <authorList>
            <person name="Kim H.J."/>
            <person name="Triplett B.A."/>
        </authorList>
    </citation>
    <scope>NUCLEOTIDE SEQUENCE [LARGE SCALE GENOMIC DNA]</scope>
    <source>
        <strain evidence="2 3">DSM 25597</strain>
    </source>
</reference>
<organism evidence="2 3">
    <name type="scientific">Dokdonia pacifica</name>
    <dbReference type="NCBI Taxonomy" id="1627892"/>
    <lineage>
        <taxon>Bacteria</taxon>
        <taxon>Pseudomonadati</taxon>
        <taxon>Bacteroidota</taxon>
        <taxon>Flavobacteriia</taxon>
        <taxon>Flavobacteriales</taxon>
        <taxon>Flavobacteriaceae</taxon>
        <taxon>Dokdonia</taxon>
    </lineage>
</organism>
<dbReference type="AlphaFoldDB" id="A0A238VT50"/>
<feature type="domain" description="YEATS" evidence="1">
    <location>
        <begin position="1"/>
        <end position="132"/>
    </location>
</feature>
<dbReference type="InterPro" id="IPR055129">
    <property type="entry name" value="YEATS_dom"/>
</dbReference>
<dbReference type="Gene3D" id="2.60.40.1970">
    <property type="entry name" value="YEATS domain"/>
    <property type="match status" value="1"/>
</dbReference>
<dbReference type="PROSITE" id="PS51037">
    <property type="entry name" value="YEATS"/>
    <property type="match status" value="1"/>
</dbReference>
<dbReference type="EMBL" id="FZNY01000001">
    <property type="protein sequence ID" value="SNR37520.1"/>
    <property type="molecule type" value="Genomic_DNA"/>
</dbReference>
<protein>
    <submittedName>
        <fullName evidence="2">YEATS family protein</fullName>
    </submittedName>
</protein>
<keyword evidence="3" id="KW-1185">Reference proteome</keyword>
<accession>A0A238VT50</accession>
<dbReference type="RefSeq" id="WP_089369689.1">
    <property type="nucleotide sequence ID" value="NZ_BMEP01000002.1"/>
</dbReference>
<dbReference type="Pfam" id="PF20305">
    <property type="entry name" value="pYEATS"/>
    <property type="match status" value="1"/>
</dbReference>
<proteinExistence type="predicted"/>
<dbReference type="InterPro" id="IPR046888">
    <property type="entry name" value="pYEATS"/>
</dbReference>
<gene>
    <name evidence="2" type="ORF">SAMN06265376_101332</name>
</gene>
<name>A0A238VT50_9FLAO</name>
<dbReference type="OrthoDB" id="1448763at2"/>
<evidence type="ECO:0000313" key="2">
    <source>
        <dbReference type="EMBL" id="SNR37520.1"/>
    </source>
</evidence>
<dbReference type="Proteomes" id="UP000198379">
    <property type="component" value="Unassembled WGS sequence"/>
</dbReference>
<sequence>MNLETYNLEIKDILLDLEESNDSKTVYYKKSTRSQKKLYKVKIYIDGLDLPYIKQVTYKLHSTFGKNRVNIIKRTPSNLKCGLTIWTWGIFTVNAEIEDLKGRIIQLEHRLTFGNQLQNDEVKIRNIIHKKM</sequence>
<dbReference type="InterPro" id="IPR038704">
    <property type="entry name" value="YEAST_sf"/>
</dbReference>